<dbReference type="InterPro" id="IPR013783">
    <property type="entry name" value="Ig-like_fold"/>
</dbReference>
<dbReference type="PANTHER" id="PTHR38340">
    <property type="entry name" value="S-LAYER PROTEIN"/>
    <property type="match status" value="1"/>
</dbReference>
<keyword evidence="2" id="KW-0964">Secreted</keyword>
<feature type="domain" description="Dystroglycan-type cadherin-like" evidence="3">
    <location>
        <begin position="4924"/>
        <end position="5020"/>
    </location>
</feature>
<dbReference type="InterPro" id="IPR006644">
    <property type="entry name" value="Cadg"/>
</dbReference>
<dbReference type="Gene3D" id="2.60.40.3440">
    <property type="match status" value="4"/>
</dbReference>
<proteinExistence type="predicted"/>
<dbReference type="Gene3D" id="2.150.10.10">
    <property type="entry name" value="Serralysin-like metalloprotease, C-terminal"/>
    <property type="match status" value="13"/>
</dbReference>
<feature type="domain" description="Dystroglycan-type cadherin-like" evidence="3">
    <location>
        <begin position="4730"/>
        <end position="4826"/>
    </location>
</feature>
<feature type="domain" description="Dystroglycan-type cadherin-like" evidence="3">
    <location>
        <begin position="5021"/>
        <end position="5117"/>
    </location>
</feature>
<dbReference type="PRINTS" id="PR00313">
    <property type="entry name" value="CABNDNGRPT"/>
</dbReference>
<dbReference type="GO" id="GO:0005576">
    <property type="term" value="C:extracellular region"/>
    <property type="evidence" value="ECO:0007669"/>
    <property type="project" value="UniProtKB-SubCell"/>
</dbReference>
<evidence type="ECO:0000256" key="2">
    <source>
        <dbReference type="ARBA" id="ARBA00022525"/>
    </source>
</evidence>
<dbReference type="SUPFAM" id="SSF49313">
    <property type="entry name" value="Cadherin-like"/>
    <property type="match status" value="14"/>
</dbReference>
<protein>
    <submittedName>
        <fullName evidence="4">Tandem-95 repeat protein</fullName>
    </submittedName>
</protein>
<feature type="domain" description="Dystroglycan-type cadherin-like" evidence="3">
    <location>
        <begin position="4631"/>
        <end position="4729"/>
    </location>
</feature>
<comment type="caution">
    <text evidence="4">The sequence shown here is derived from an EMBL/GenBank/DDBJ whole genome shotgun (WGS) entry which is preliminary data.</text>
</comment>
<feature type="domain" description="Dystroglycan-type cadherin-like" evidence="3">
    <location>
        <begin position="5215"/>
        <end position="5311"/>
    </location>
</feature>
<gene>
    <name evidence="4" type="ORF">DXM27_23000</name>
</gene>
<name>A0AA88F177_RHIRH</name>
<evidence type="ECO:0000259" key="3">
    <source>
        <dbReference type="SMART" id="SM00736"/>
    </source>
</evidence>
<dbReference type="Gene3D" id="2.60.40.2810">
    <property type="match status" value="5"/>
</dbReference>
<dbReference type="InterPro" id="IPR011049">
    <property type="entry name" value="Serralysin-like_metalloprot_C"/>
</dbReference>
<dbReference type="Pfam" id="PF17963">
    <property type="entry name" value="Big_9"/>
    <property type="match status" value="5"/>
</dbReference>
<feature type="domain" description="Dystroglycan-type cadherin-like" evidence="3">
    <location>
        <begin position="3637"/>
        <end position="3725"/>
    </location>
</feature>
<reference evidence="4 5" key="1">
    <citation type="submission" date="2018-08" db="EMBL/GenBank/DDBJ databases">
        <title>Crown Gall in kiwifruit.</title>
        <authorList>
            <person name="Visnovsky S.B."/>
            <person name="Pitman A.R."/>
        </authorList>
    </citation>
    <scope>NUCLEOTIDE SEQUENCE [LARGE SCALE GENOMIC DNA]</scope>
    <source>
        <strain evidence="4 5">SBV_302_78_2</strain>
    </source>
</reference>
<feature type="domain" description="Dystroglycan-type cadherin-like" evidence="3">
    <location>
        <begin position="5409"/>
        <end position="5505"/>
    </location>
</feature>
<dbReference type="PANTHER" id="PTHR38340:SF1">
    <property type="entry name" value="S-LAYER PROTEIN"/>
    <property type="match status" value="1"/>
</dbReference>
<dbReference type="InterPro" id="IPR050557">
    <property type="entry name" value="RTX_toxin/Mannuronan_C5-epim"/>
</dbReference>
<feature type="domain" description="Dystroglycan-type cadherin-like" evidence="3">
    <location>
        <begin position="4827"/>
        <end position="4923"/>
    </location>
</feature>
<dbReference type="InterPro" id="IPR001343">
    <property type="entry name" value="Hemolysn_Ca-bd"/>
</dbReference>
<dbReference type="GO" id="GO:0005509">
    <property type="term" value="F:calcium ion binding"/>
    <property type="evidence" value="ECO:0007669"/>
    <property type="project" value="InterPro"/>
</dbReference>
<dbReference type="RefSeq" id="WP_149901313.1">
    <property type="nucleotide sequence ID" value="NZ_QRFF01000008.1"/>
</dbReference>
<accession>A0AA88F177</accession>
<dbReference type="SMART" id="SM00736">
    <property type="entry name" value="CADG"/>
    <property type="match status" value="11"/>
</dbReference>
<organism evidence="4 5">
    <name type="scientific">Rhizobium rhizogenes</name>
    <name type="common">Agrobacterium rhizogenes</name>
    <dbReference type="NCBI Taxonomy" id="359"/>
    <lineage>
        <taxon>Bacteria</taxon>
        <taxon>Pseudomonadati</taxon>
        <taxon>Pseudomonadota</taxon>
        <taxon>Alphaproteobacteria</taxon>
        <taxon>Hyphomicrobiales</taxon>
        <taxon>Rhizobiaceae</taxon>
        <taxon>Rhizobium/Agrobacterium group</taxon>
        <taxon>Rhizobium</taxon>
    </lineage>
</organism>
<dbReference type="EMBL" id="QRFF01000008">
    <property type="protein sequence ID" value="KAA3498698.1"/>
    <property type="molecule type" value="Genomic_DNA"/>
</dbReference>
<dbReference type="GO" id="GO:0016020">
    <property type="term" value="C:membrane"/>
    <property type="evidence" value="ECO:0007669"/>
    <property type="project" value="InterPro"/>
</dbReference>
<feature type="domain" description="Dystroglycan-type cadherin-like" evidence="3">
    <location>
        <begin position="5506"/>
        <end position="5602"/>
    </location>
</feature>
<comment type="subcellular location">
    <subcellularLocation>
        <location evidence="1">Secreted</location>
    </subcellularLocation>
</comment>
<dbReference type="Pfam" id="PF17803">
    <property type="entry name" value="Cadherin_4"/>
    <property type="match status" value="2"/>
</dbReference>
<dbReference type="Pfam" id="PF17892">
    <property type="entry name" value="Cadherin_5"/>
    <property type="match status" value="8"/>
</dbReference>
<dbReference type="NCBIfam" id="NF012211">
    <property type="entry name" value="tand_rpt_95"/>
    <property type="match status" value="22"/>
</dbReference>
<dbReference type="Gene3D" id="2.60.40.10">
    <property type="entry name" value="Immunoglobulins"/>
    <property type="match status" value="14"/>
</dbReference>
<dbReference type="InterPro" id="IPR010566">
    <property type="entry name" value="Haemolys_ca-bd"/>
</dbReference>
<dbReference type="SUPFAM" id="SSF51120">
    <property type="entry name" value="beta-Roll"/>
    <property type="match status" value="15"/>
</dbReference>
<dbReference type="Proteomes" id="UP000473658">
    <property type="component" value="Unassembled WGS sequence"/>
</dbReference>
<evidence type="ECO:0000313" key="5">
    <source>
        <dbReference type="Proteomes" id="UP000473658"/>
    </source>
</evidence>
<dbReference type="InterPro" id="IPR040853">
    <property type="entry name" value="RapA2_cadherin-like"/>
</dbReference>
<dbReference type="PROSITE" id="PS00330">
    <property type="entry name" value="HEMOLYSIN_CALCIUM"/>
    <property type="match status" value="18"/>
</dbReference>
<dbReference type="Pfam" id="PF00353">
    <property type="entry name" value="HemolysinCabind"/>
    <property type="match status" value="22"/>
</dbReference>
<evidence type="ECO:0000313" key="4">
    <source>
        <dbReference type="EMBL" id="KAA3498698.1"/>
    </source>
</evidence>
<dbReference type="Pfam" id="PF05345">
    <property type="entry name" value="He_PIG"/>
    <property type="match status" value="11"/>
</dbReference>
<dbReference type="Pfam" id="PF06594">
    <property type="entry name" value="HCBP_related"/>
    <property type="match status" value="4"/>
</dbReference>
<feature type="domain" description="Dystroglycan-type cadherin-like" evidence="3">
    <location>
        <begin position="5312"/>
        <end position="5408"/>
    </location>
</feature>
<evidence type="ECO:0000256" key="1">
    <source>
        <dbReference type="ARBA" id="ARBA00004613"/>
    </source>
</evidence>
<dbReference type="InterPro" id="IPR041690">
    <property type="entry name" value="Cadherin_5"/>
</dbReference>
<feature type="domain" description="Dystroglycan-type cadherin-like" evidence="3">
    <location>
        <begin position="5118"/>
        <end position="5214"/>
    </location>
</feature>
<dbReference type="InterPro" id="IPR018511">
    <property type="entry name" value="Hemolysin-typ_Ca-bd_CS"/>
</dbReference>
<sequence>MVGTAGSDVLIGTAGPDEIVGHSAVEWKPVGDNLLVNGSFEQWASNAVAAKGGYRAATLPGWIRLSGAQTDSFLGVEIKASSYADVVTLDGGYWLDLDGKDDGVSDGDPRSNLHIAQDVFDLQSGEAIMVSFDSSRGSNNSGGTFDVLWNGEVVSAVNRTLRSMERTAILLSAQQGKNRLEFRGTGYPDDYGAALDNVSLTRATSAPSNMNGDDQLSGLDGDDIIRGNNGNDVISGGSGKDLLAGYGGSDTITGDSGNDDLSGGTGDDELFGGNGNDVYRFSKGDGQDKISDEAGDDRILFAAGITEANVVVRLFSDLTTLVVTFTDSTDRITISNGLAVDGRAVESFVFADGVTWSLAEIQERARAATPNNDFIRGSMRSEILTGGSGDDQIQSQGNNGTLVGDSGNDILTGAEGADILIGGTGDDRLLGGDGNDVYRWGRGEGNDTIFDTGGVDRVELFAGITPDEIKVITVDALTLVLQIRDTGEELTLSKVLSTSANFIESIAFADGTIWSATELRNQSFIGSNAANAIVGTTNADRIDSRGGNDRLDGNNGDDILLGGDGNDVLNGGGGADRLIGGHGDDQQTGGQGADTYLFAAGDGVDTIIDQGDDSTNTLRIEGYGLNAIRFGALGRDLIIRFAGSADRIIVRNTLGDSEADRIGAFEIVDDAITLSLADIVTRLVDDVAVTGQWLVGGAGADVLTGGGGDDYLKGGAGADILRGGAGDDHFADVSADDAIDTLTGGSGRDIYYYLPVRDDGVNVVADIITDFAAGPNGDIIRFSSSNPNPFEGGGILLAQLGSDTLVIRRAAAGPDQVLVRLLNVDTTALTPDNFDGLPIAIDNSISINDDDAAHILNGSTLDDRIYGNGGADTINGFNGNDRLAGGADNDIIDGGLGNDLIAGQDGNDRIIGGGGSDIMSGGSGDDIIIGYGDGSQSTDVDVFVGGKGDDKLYGGAGTDIYRFARGDGRDTIIDLGGTDRIEFAAGISAADISVVQIGRDIELRVANDGGRIFVTSALNGTATIETIVFANGSTWDWNEVLIRSTATTAGDDTVSLPATFGNDLIVNGDFSQFSPTNVIGYTGAGIRLRAVSGWTEANDRPFEYQADGDGYWLDMEESYAHRDIRQVLNDLTEGQQLALQFDYKQPNGASTNGLSVSWNGMSLAEMTVDQVHWQTATIFVTAAEGANTLRFLSTGAVWTAGVGLDNVHLYMVGQQPDGTLIGKAGNDTLQGGSGNDRLSGGTGNDILMGAAGDDTYFFTRGDGQDVISDTDGVNSLSFAAGILPTEVRVVSGPANLVLEIIGTGDRIDLGAPPARPGTGVSRVTFADGTIWNEATLIAIARAPTNGDDIIRGDELDNVLAGEGGDDLLIGNGGADTLDGGLGNDRLEGGTGEDTYLFGANGGHDRISDTSGNDTLVLAASIGPSDIAVAQSRDGVDLTLIVKATGVRITVENALTAGKIETIRFADGTIWTTDELIARASSFADDVLTGDTGANVMIGGLGNDHLSGRAGNDTYRFVRGDGSDVIYDKAASDGDRLEIAGYAAAEINFHRLAADSDDVVIRFAGTTDQIVIVDALGSNFDGIETITLADGTQFTVSDMRLAILSILSTDGNDVIIGTDAADTIIGGKGSDLIRGGAGDDSYLYRRGDGDDRIEGVGRGNDVVKLTDYNAADIVSAVRAGPDSNDLVVTFSGLGDRVVVVDALSSWNAGNLSLHFADGTIWNRDAMRARALSDIDGAGKDSAYGFDGTDTFAARAGDDLLSGGDGADLYQFSRSSGHDTIADAGSSGADRVQFLDFVSTGARVEQLYRGSEAITIRFTGDATASLTVLGALSNDAKGIESYVFSDGVSWTRDTLRTLLGNRAPSALEDGFYSVTSGVEIVLKAADLLRNDFDADGDNLTIVYVNAGDHGTAMIDAQSNIRYTATNGYHGPASISYTISDGHNGFATASIDLRVRPIATAYADEGFTVVEDSSLVIRVERLLANDLDGDRMIVGQVYGAENGSVSLASDGNISFTPNANFHGTAAFTYVANTPEGGRAEARVVIQVTAINDAPVARIDAARVIAEGANFTLDPRTLLANDTDVDGDRLSIQSVQSNADVVATIGEDGLIHVVPRAYFWGNAYFDYTAVDTSGLTSTARVSFIVTPVNDPPEAREDRFELTDVGDLIREDNPIVIGTDRLLANDIEHDGDTMTVIAVRSSNGGTGRLLENGTVLFTPTADFNGDAWFEYQVDDGKGGNSWARATLVYQAVNDLPVALDDSYKSRALPILRGFEDIAIEIPTVELLKNDYDPEGFSVRFESAGNAIHGDIQVTDRGTIIFTPDANYWGEATFSYLVSDNEGVVDGSTVTLWFENVGDAPPVASRDTIYVNEDIPFVIPIAQLLTNDTDIDRDPIQFLGWRYATSLDLLRFGGETARKLNGAVDVDGEGNLIFTPNRDANHSTGIVYRISDGADGESEGYVDFILVPSNDDPTVGEDVDFLTPLNAPLVLRVSSLLANDYDVEQADHDGDGIIDDDLDDPNRALPTFGGVDGVYDADALTLGQRNTVGQAEIVNWAGETFVVVRFGNGFTGNVAVEYRIADTEGKTDTGFAMANVATGYGGTLAGSSRADYLAGTTGADLIKALAGNDFILAGDGNDRIEGWAGNDFIDAGSGDDWIDAGDGADYIDGGIGFDTISFEASDFGVRSDLESRVGQGGYAQGDTYLGIEAVIGTQYADQLGGDSSDNALEGRAGHDILEGRGGNDTLRGGDGDDVLFGGAGADILDGGAGSDTADYSFGSVGVSISLGAGTAHGGDAQGDVLTSIENLTGTDADDTLEGNGEANILSGGRANDILIGGAGDDTLIGGRGADQLVGGDGVDIADYTISAEGVTVDMLNGSAGGGDALGDTFSGIEIVQGSYHNDTIRGDGGDNRIRGGRGADVIDGRGGFDIADYSRADEGVAVNLGTGFGTVGEAAGDQLLSIELVVGSLWVDQMIGSGGDDRFQGLRGNDLIAGGAGSDTYFFDFDDSQDVVTENGAASDTDRLVLSSAITPKDVSVIRDSDNLVLEFERQDGTLVDMVRVIDHFLGRETGIEDVVFADGTVWNRDRLDELQRLGRFNAADDIVRFAFEDEPVIIDPATLMTNDIVGVGKLTLLGVGQALNGTAHLREDGRIEFLGTRDFNGDTFFTYTVRDQFGRESTARVEVNLSPVNDAPTAVDDPLVHAVEDQVLRIRVDNLLANDFDVDGDADFEGMRLVSISPLTNGVGAAIDPFKDNDHQYTATNATADISGDYIELRLRPDYFGPAGFIYTLRDRSGVTSTARVEISVAPVNDGPRDRDTVHRIRLGMDTIITVADLTANTYDIEGDGFTFVDLNGGLDNNPGNNGGVVFDEATGQITFTPWDLGVASIEYDVIDARGAGATLTYRFKVRPLNDPPKANNDYGLRTLEDQILVIDPVTLLANDTDENGDLLFIQSIARFADGGKVRLREDGKIEFRPTADYNGAAGFSYTISDGRGGTSAAYVSITVVPRNDGPILRNDLVTGIEDGSFFVIPSEAFGNDIEPDGDVLFIKHASILGIVDHRFLSADYTVEAAMADGEALPSWLHFDPATMRFTGTPPVGMNPVSVDVWVADPANGRVFNARLSLKEKNIAEGFDAKPIVLKDCQIRMPFAVEYELDATDFDATTTVTATLADGTALPTWLSFDAETLKFSGTPPAETVNPIEIRLAFTRPASVGGETLTFNDRMTLDPDELPAGVTYDSDIALFDTKAGTVSASLIGGRPLPDWLNFDAATRTVSLSGFEPDSGGQIARLQIVFTPAARNLPNGTYASSDRGFTLEFLVDPQASLATQVAAINDALEGDAYFADQGLFALNLKGAGAITVSRESGAPLPDWLHFDPETLSFSGSPPPAWIGAMPLRLDIAAGGGRPAMSIITEAVVDDTFKVLAISAKTLLSSEEVRLIVPADFNGTVVLRYDATDEKGAVSQKPAFIFYEIKPMRERPDAALDDIAGREGETSRFAVTDLLRNDFDRDRDPLRILSLGQPTNGKIAVELGHVELRPPVGLAQAAGAVWSAMRADGSDLPSWLTIESATGTLSGDVPLSVLATLDIRVSRTVDSTTVSGVITQRFDGNSGAYVVYTPTDSYSGDDTFNYIVTDDREGPSTGTAVVHVAPLYDAPTAVEDWVTATEDTPLVIDPQKLLVNDFDVDGNPIRFVGVANAVQGSVTFDGTNILFTPDLNFEGEASFEYIVTDDTHGSSTGKVKVTVVSTNRAPITATDIFETVEDVPFEFTTVQLLGNDSDADGDTITFQSISRIAASGRILELPDGRWQFVPNENVNGPVSFAYTVSDGRRSTTGTVTFNIAVVNDAPIANPDGAGTANDPLYVFRTKQDQAIIIDFAALLVNDRDVEGDSFEIVEIFDADQGTVVRDDSTAIFTPQVGYIGDAGFHYRVTDSRGATSIGYVTLLVAPNAPLPIPVSDVGFEMLEDSYLDIDPAELMANDYTPDGTTLTFVGIEGAVLLENRKYRITPDANFNGELVLRYLIKNEQDFAVPTTVTINVLSVADAPVARTDSLQMREDSPLTVFASQLLANDTDADRQAIVLTRIVGTSGVTVIDLGWGQLRITPDADFNGPASFDYEIEDSTGLTSMTRVTINIAAVNDAPVISSIPVLKGTEDRTFNATFPATFVRDADGDALLVELRGKGGTTLPSWLKYDALTRTLSGDPPANFHGAIELEIAATDGMTETIRELLVSIAPVADAPVVVAPLGDQTINEDQSFALRLPSGSFSDSDGDALTFSVTLRDGSQLPDWMSVFSGKLVGTPPANFNGSIELAMTASDGVLSTSAEFRFLVRAVNDVPVLVLAADDHTARGGEALAFDLDPGMFADIDRDTLTVTARLAGGSLLPNWLVFVGRSFTGTPPRDYAGELDIELVASDGSLSTSDIFRLTVEPGNAAPVVVMPLANITSPEDEAISITIPAGTFNDADGDMLTLSALLADGSALPSWLALNGATLAGTPPANFNGALDIVVRASDGTVASSSGFRLTVSAVNDAPVVVARLPEVVSSEDAAVSFTIPADSFGDVDGDALTLTARRANGSPLPSWLAFDGLAFVGMPPANFNGAIDLEVLASDGVSSIASTFRLSITPVNDAPAVSAPLPDLVLPRNVRVSAPIPGETFRDVDGDALTVTARLSNGDPLPSWLSLSNGLITGKPPYNLTGVFDIEVSVSDGTLTTRDVFRLTIKATNVQPVVALPLPDVNSPEDTAVSLVIPVGSFADPDGNPLTYTAKLSSGAPLPAWLSFNGQTFKGMPPANFNGALDIRVTASDGLLSANDVFRLTITPVNDAPVRAKPLPDVSVLEDSLVSIAISAGTFTDIDSSNLTYTARLADGSALPAWLKLSGTMFTGTAPANFNGVLDIVVTASDGALTASGDFRLTIAPVNDAPAVVSALPDISSSEDQPVSIAIPAGSFRDVDSGELAYSAKLSSGAALPAWLSFNGQTFKGMPPANFNGALDIRVTASDGLLSANDVFRLTITPVNDAPVLVKPLADVTVQEDNAVSIRLPSDAFYDVDSTRLTYTATLANGSALPTWLRMGDRSLRSTPPANFNGALDIRVTASDGSLSANEVFRLTITPVNDRPVVATDGPVSVIHNEVREIAIVDLLANDVDVDDDTLSIISLGNPAKGTVALGTDGFVRYTPDFGYQGNDSFTYTVSDGALTATATVSLTVTRAFEGWVQGTSAANTMIGVNGASNSLHGADGNDFIHGGDRADRLAGGAGADTLYGYVGDDAFWGMDGNDTIYGGDGLDTVYLNGLKASYSIVTTRGTMKVTDNQSVNGNDGVDTLSSVERLVFRNGETVMLAAPIILDLDGEGIETIDASRSLIQFDIDGDGAADRTSWIGKTEAFLFRDRNRDGLMSGIAEMSFIDDAVDAKSDLDGLRSLDSNGDGVISSDDERFDELYLWQDRNGDGIAQTDEILSLTDARVRSLDLDAKAIDGDWSFGNTVAVNHGTYIRDDGTRMGYADVALTALSVPEATMVPYAPRAAVALSQPRTDTLQNWGALFGTESNRVMAESQDIQGISDSARIIALMRQNMAAFGAKGGEGDLNWRRADHLRPMDFFAG</sequence>
<dbReference type="InterPro" id="IPR015919">
    <property type="entry name" value="Cadherin-like_sf"/>
</dbReference>